<feature type="binding site" evidence="8">
    <location>
        <begin position="27"/>
        <end position="34"/>
    </location>
    <ligand>
        <name>ATP</name>
        <dbReference type="ChEBI" id="CHEBI:30616"/>
    </ligand>
</feature>
<evidence type="ECO:0000313" key="10">
    <source>
        <dbReference type="Proteomes" id="UP000235653"/>
    </source>
</evidence>
<reference evidence="9 10" key="1">
    <citation type="journal article" date="2017" name="ISME J.">
        <title>Grape pomace compost harbors organohalide-respiring Dehalogenimonas species with novel reductive dehalogenase genes.</title>
        <authorList>
            <person name="Yang Y."/>
            <person name="Higgins S.A."/>
            <person name="Yan J."/>
            <person name="Simsir B."/>
            <person name="Chourey K."/>
            <person name="Iyer R."/>
            <person name="Hettich R.L."/>
            <person name="Baldwin B."/>
            <person name="Ogles D.M."/>
            <person name="Loffler F.E."/>
        </authorList>
    </citation>
    <scope>NUCLEOTIDE SEQUENCE [LARGE SCALE GENOMIC DNA]</scope>
    <source>
        <strain evidence="9 10">GP</strain>
    </source>
</reference>
<dbReference type="Gene3D" id="3.30.1300.10">
    <property type="entry name" value="Pantoate-beta-alanine ligase, C-terminal domain"/>
    <property type="match status" value="1"/>
</dbReference>
<dbReference type="Gene3D" id="3.40.50.620">
    <property type="entry name" value="HUPs"/>
    <property type="match status" value="1"/>
</dbReference>
<dbReference type="NCBIfam" id="TIGR00125">
    <property type="entry name" value="cyt_tran_rel"/>
    <property type="match status" value="1"/>
</dbReference>
<evidence type="ECO:0000256" key="1">
    <source>
        <dbReference type="ARBA" id="ARBA00004990"/>
    </source>
</evidence>
<protein>
    <recommendedName>
        <fullName evidence="8">Pantothenate synthetase</fullName>
        <shortName evidence="8">PS</shortName>
        <ecNumber evidence="8">6.3.2.1</ecNumber>
    </recommendedName>
    <alternativeName>
        <fullName evidence="8">Pantoate--beta-alanine ligase</fullName>
    </alternativeName>
    <alternativeName>
        <fullName evidence="8">Pantoate-activating enzyme</fullName>
    </alternativeName>
</protein>
<feature type="binding site" evidence="8">
    <location>
        <position position="58"/>
    </location>
    <ligand>
        <name>(R)-pantoate</name>
        <dbReference type="ChEBI" id="CHEBI:15980"/>
    </ligand>
</feature>
<feature type="binding site" evidence="8">
    <location>
        <begin position="144"/>
        <end position="147"/>
    </location>
    <ligand>
        <name>ATP</name>
        <dbReference type="ChEBI" id="CHEBI:30616"/>
    </ligand>
</feature>
<keyword evidence="4 8" id="KW-0566">Pantothenate biosynthesis</keyword>
<evidence type="ECO:0000256" key="4">
    <source>
        <dbReference type="ARBA" id="ARBA00022655"/>
    </source>
</evidence>
<dbReference type="GO" id="GO:0004592">
    <property type="term" value="F:pantoate-beta-alanine ligase activity"/>
    <property type="evidence" value="ECO:0007669"/>
    <property type="project" value="UniProtKB-UniRule"/>
</dbReference>
<gene>
    <name evidence="8" type="primary">panC</name>
    <name evidence="9" type="ORF">JP09_002990</name>
</gene>
<dbReference type="RefSeq" id="WP_102330331.1">
    <property type="nucleotide sequence ID" value="NZ_CP058566.2"/>
</dbReference>
<keyword evidence="6 8" id="KW-0067">ATP-binding</keyword>
<evidence type="ECO:0000256" key="8">
    <source>
        <dbReference type="HAMAP-Rule" id="MF_00158"/>
    </source>
</evidence>
<dbReference type="PANTHER" id="PTHR21299:SF1">
    <property type="entry name" value="PANTOATE--BETA-ALANINE LIGASE"/>
    <property type="match status" value="1"/>
</dbReference>
<comment type="similarity">
    <text evidence="2 8">Belongs to the pantothenate synthetase family.</text>
</comment>
<sequence>MKILRSIPELKAYREKLVDSVGFVPTMGFLHDGHLSLVRQSKADCDHSIVSIFVNPPQFGPNEDFNSYPRDIDHDLAMLDAAGADAAFLPSVDEMYPEGADTFVVPGKIAERLEGAVRPGHFRGVATVVLKLFNLIQAQKAYFGQKDAQQVAVLKKMVADLNVTVELVVMPIIREKDGLAMSSRNTYLSPEERQAATVLYRSLKFGESLISAGEQHADVVKQKMIDFISADKLARIDYVSIADQASLEEQTIIGKPALISLAVRIGRTRLIDNSVV</sequence>
<evidence type="ECO:0000256" key="6">
    <source>
        <dbReference type="ARBA" id="ARBA00022840"/>
    </source>
</evidence>
<keyword evidence="8" id="KW-0963">Cytoplasm</keyword>
<keyword evidence="5 8" id="KW-0547">Nucleotide-binding</keyword>
<dbReference type="EC" id="6.3.2.1" evidence="8"/>
<dbReference type="OrthoDB" id="9773087at2"/>
<dbReference type="EMBL" id="JQAN02000006">
    <property type="protein sequence ID" value="PPD58847.1"/>
    <property type="molecule type" value="Genomic_DNA"/>
</dbReference>
<comment type="caution">
    <text evidence="9">The sequence shown here is derived from an EMBL/GenBank/DDBJ whole genome shotgun (WGS) entry which is preliminary data.</text>
</comment>
<comment type="subunit">
    <text evidence="8">Homodimer.</text>
</comment>
<comment type="function">
    <text evidence="8">Catalyzes the condensation of pantoate with beta-alanine in an ATP-dependent reaction via a pantoyl-adenylate intermediate.</text>
</comment>
<evidence type="ECO:0000313" key="9">
    <source>
        <dbReference type="EMBL" id="PPD58847.1"/>
    </source>
</evidence>
<dbReference type="PANTHER" id="PTHR21299">
    <property type="entry name" value="CYTIDYLATE KINASE/PANTOATE-BETA-ALANINE LIGASE"/>
    <property type="match status" value="1"/>
</dbReference>
<accession>A0A2P5P980</accession>
<feature type="binding site" evidence="8">
    <location>
        <position position="58"/>
    </location>
    <ligand>
        <name>beta-alanine</name>
        <dbReference type="ChEBI" id="CHEBI:57966"/>
    </ligand>
</feature>
<dbReference type="AlphaFoldDB" id="A0A2P5P980"/>
<dbReference type="NCBIfam" id="TIGR00018">
    <property type="entry name" value="panC"/>
    <property type="match status" value="1"/>
</dbReference>
<name>A0A2P5P980_9CHLR</name>
<dbReference type="SUPFAM" id="SSF52374">
    <property type="entry name" value="Nucleotidylyl transferase"/>
    <property type="match status" value="1"/>
</dbReference>
<dbReference type="HAMAP" id="MF_00158">
    <property type="entry name" value="PanC"/>
    <property type="match status" value="1"/>
</dbReference>
<evidence type="ECO:0000256" key="5">
    <source>
        <dbReference type="ARBA" id="ARBA00022741"/>
    </source>
</evidence>
<feature type="active site" description="Proton donor" evidence="8">
    <location>
        <position position="34"/>
    </location>
</feature>
<comment type="catalytic activity">
    <reaction evidence="7 8">
        <text>(R)-pantoate + beta-alanine + ATP = (R)-pantothenate + AMP + diphosphate + H(+)</text>
        <dbReference type="Rhea" id="RHEA:10912"/>
        <dbReference type="ChEBI" id="CHEBI:15378"/>
        <dbReference type="ChEBI" id="CHEBI:15980"/>
        <dbReference type="ChEBI" id="CHEBI:29032"/>
        <dbReference type="ChEBI" id="CHEBI:30616"/>
        <dbReference type="ChEBI" id="CHEBI:33019"/>
        <dbReference type="ChEBI" id="CHEBI:57966"/>
        <dbReference type="ChEBI" id="CHEBI:456215"/>
        <dbReference type="EC" id="6.3.2.1"/>
    </reaction>
</comment>
<comment type="subcellular location">
    <subcellularLocation>
        <location evidence="8">Cytoplasm</location>
    </subcellularLocation>
</comment>
<keyword evidence="3 8" id="KW-0436">Ligase</keyword>
<comment type="miscellaneous">
    <text evidence="8">The reaction proceeds by a bi uni uni bi ping pong mechanism.</text>
</comment>
<feature type="binding site" evidence="8">
    <location>
        <begin position="181"/>
        <end position="184"/>
    </location>
    <ligand>
        <name>ATP</name>
        <dbReference type="ChEBI" id="CHEBI:30616"/>
    </ligand>
</feature>
<comment type="pathway">
    <text evidence="1 8">Cofactor biosynthesis; (R)-pantothenate biosynthesis; (R)-pantothenate from (R)-pantoate and beta-alanine: step 1/1.</text>
</comment>
<feature type="binding site" evidence="8">
    <location>
        <position position="173"/>
    </location>
    <ligand>
        <name>ATP</name>
        <dbReference type="ChEBI" id="CHEBI:30616"/>
    </ligand>
</feature>
<evidence type="ECO:0000256" key="7">
    <source>
        <dbReference type="ARBA" id="ARBA00048258"/>
    </source>
</evidence>
<dbReference type="InterPro" id="IPR042176">
    <property type="entry name" value="Pantoate_ligase_C"/>
</dbReference>
<organism evidence="9 10">
    <name type="scientific">Dehalogenimonas etheniformans</name>
    <dbReference type="NCBI Taxonomy" id="1536648"/>
    <lineage>
        <taxon>Bacteria</taxon>
        <taxon>Bacillati</taxon>
        <taxon>Chloroflexota</taxon>
        <taxon>Dehalococcoidia</taxon>
        <taxon>Dehalococcoidales</taxon>
        <taxon>Dehalococcoidaceae</taxon>
        <taxon>Dehalogenimonas</taxon>
    </lineage>
</organism>
<keyword evidence="10" id="KW-1185">Reference proteome</keyword>
<dbReference type="FunFam" id="3.30.1300.10:FF:000001">
    <property type="entry name" value="Pantothenate synthetase"/>
    <property type="match status" value="1"/>
</dbReference>
<evidence type="ECO:0000256" key="2">
    <source>
        <dbReference type="ARBA" id="ARBA00009256"/>
    </source>
</evidence>
<dbReference type="GO" id="GO:0005524">
    <property type="term" value="F:ATP binding"/>
    <property type="evidence" value="ECO:0007669"/>
    <property type="project" value="UniProtKB-KW"/>
</dbReference>
<dbReference type="InterPro" id="IPR003721">
    <property type="entry name" value="Pantoate_ligase"/>
</dbReference>
<dbReference type="InterPro" id="IPR014729">
    <property type="entry name" value="Rossmann-like_a/b/a_fold"/>
</dbReference>
<dbReference type="GO" id="GO:0005829">
    <property type="term" value="C:cytosol"/>
    <property type="evidence" value="ECO:0007669"/>
    <property type="project" value="TreeGrafter"/>
</dbReference>
<dbReference type="Proteomes" id="UP000235653">
    <property type="component" value="Unassembled WGS sequence"/>
</dbReference>
<evidence type="ECO:0000256" key="3">
    <source>
        <dbReference type="ARBA" id="ARBA00022598"/>
    </source>
</evidence>
<dbReference type="InterPro" id="IPR004821">
    <property type="entry name" value="Cyt_trans-like"/>
</dbReference>
<dbReference type="GO" id="GO:0015940">
    <property type="term" value="P:pantothenate biosynthetic process"/>
    <property type="evidence" value="ECO:0007669"/>
    <property type="project" value="UniProtKB-UniRule"/>
</dbReference>
<dbReference type="Pfam" id="PF02569">
    <property type="entry name" value="Pantoate_ligase"/>
    <property type="match status" value="1"/>
</dbReference>
<dbReference type="UniPathway" id="UPA00028">
    <property type="reaction ID" value="UER00005"/>
</dbReference>
<dbReference type="FunFam" id="3.40.50.620:FF:000013">
    <property type="entry name" value="Pantothenate synthetase"/>
    <property type="match status" value="1"/>
</dbReference>
<feature type="binding site" evidence="8">
    <location>
        <position position="150"/>
    </location>
    <ligand>
        <name>(R)-pantoate</name>
        <dbReference type="ChEBI" id="CHEBI:15980"/>
    </ligand>
</feature>
<dbReference type="CDD" id="cd00560">
    <property type="entry name" value="PanC"/>
    <property type="match status" value="1"/>
</dbReference>
<proteinExistence type="inferred from homology"/>